<organism evidence="2 3">
    <name type="scientific">Candida oxycetoniae</name>
    <dbReference type="NCBI Taxonomy" id="497107"/>
    <lineage>
        <taxon>Eukaryota</taxon>
        <taxon>Fungi</taxon>
        <taxon>Dikarya</taxon>
        <taxon>Ascomycota</taxon>
        <taxon>Saccharomycotina</taxon>
        <taxon>Pichiomycetes</taxon>
        <taxon>Debaryomycetaceae</taxon>
        <taxon>Candida/Lodderomyces clade</taxon>
        <taxon>Candida</taxon>
    </lineage>
</organism>
<evidence type="ECO:0000313" key="2">
    <source>
        <dbReference type="EMBL" id="KAI3402364.1"/>
    </source>
</evidence>
<dbReference type="GeneID" id="73382385"/>
<reference evidence="2" key="1">
    <citation type="journal article" date="2022" name="DNA Res.">
        <title>Genome analysis of five recently described species of the CUG-Ser clade uncovers Candida theae as a new hybrid lineage with pathogenic potential in the Candida parapsilosis species complex.</title>
        <authorList>
            <person name="Mixao V."/>
            <person name="Del Olmo V."/>
            <person name="Hegedusova E."/>
            <person name="Saus E."/>
            <person name="Pryszcz L."/>
            <person name="Cillingova A."/>
            <person name="Nosek J."/>
            <person name="Gabaldon T."/>
        </authorList>
    </citation>
    <scope>NUCLEOTIDE SEQUENCE</scope>
    <source>
        <strain evidence="2">CBS 10844</strain>
    </source>
</reference>
<name>A0AAI9ST07_9ASCO</name>
<evidence type="ECO:0000256" key="1">
    <source>
        <dbReference type="SAM" id="MobiDB-lite"/>
    </source>
</evidence>
<accession>A0AAI9ST07</accession>
<gene>
    <name evidence="2" type="ORF">KGF56_004772</name>
</gene>
<dbReference type="EMBL" id="JAHUZD010000149">
    <property type="protein sequence ID" value="KAI3402364.1"/>
    <property type="molecule type" value="Genomic_DNA"/>
</dbReference>
<sequence>MSNKTSTTSTGYSNLEGKSQDEILVDMNGKQVPLSKISKPHAVVLPQDHQGNLDAKSFPGVEPEAQQKEDIKAFDQAILEPGKHGQKFDAASFPPVEPEAQKREEELEAARRKEN</sequence>
<proteinExistence type="predicted"/>
<dbReference type="RefSeq" id="XP_049178113.1">
    <property type="nucleotide sequence ID" value="XM_049326244.1"/>
</dbReference>
<feature type="compositionally biased region" description="Basic and acidic residues" evidence="1">
    <location>
        <begin position="99"/>
        <end position="115"/>
    </location>
</feature>
<dbReference type="AlphaFoldDB" id="A0AAI9ST07"/>
<protein>
    <submittedName>
        <fullName evidence="2">Uncharacterized protein</fullName>
    </submittedName>
</protein>
<comment type="caution">
    <text evidence="2">The sequence shown here is derived from an EMBL/GenBank/DDBJ whole genome shotgun (WGS) entry which is preliminary data.</text>
</comment>
<feature type="region of interest" description="Disordered" evidence="1">
    <location>
        <begin position="82"/>
        <end position="115"/>
    </location>
</feature>
<keyword evidence="3" id="KW-1185">Reference proteome</keyword>
<evidence type="ECO:0000313" key="3">
    <source>
        <dbReference type="Proteomes" id="UP001202479"/>
    </source>
</evidence>
<dbReference type="Proteomes" id="UP001202479">
    <property type="component" value="Unassembled WGS sequence"/>
</dbReference>